<evidence type="ECO:0000313" key="3">
    <source>
        <dbReference type="EMBL" id="TCD64830.1"/>
    </source>
</evidence>
<dbReference type="Proteomes" id="UP000292702">
    <property type="component" value="Unassembled WGS sequence"/>
</dbReference>
<feature type="region of interest" description="Disordered" evidence="1">
    <location>
        <begin position="286"/>
        <end position="322"/>
    </location>
</feature>
<dbReference type="AlphaFoldDB" id="A0A4R0RAA4"/>
<dbReference type="STRING" id="92696.A0A4R0RAA4"/>
<dbReference type="InterPro" id="IPR035892">
    <property type="entry name" value="C2_domain_sf"/>
</dbReference>
<gene>
    <name evidence="3" type="ORF">EIP91_003578</name>
</gene>
<evidence type="ECO:0000313" key="4">
    <source>
        <dbReference type="Proteomes" id="UP000292702"/>
    </source>
</evidence>
<dbReference type="Gene3D" id="2.60.40.150">
    <property type="entry name" value="C2 domain"/>
    <property type="match status" value="1"/>
</dbReference>
<feature type="compositionally biased region" description="Basic and acidic residues" evidence="1">
    <location>
        <begin position="286"/>
        <end position="296"/>
    </location>
</feature>
<dbReference type="OrthoDB" id="73919at2759"/>
<organism evidence="3 4">
    <name type="scientific">Steccherinum ochraceum</name>
    <dbReference type="NCBI Taxonomy" id="92696"/>
    <lineage>
        <taxon>Eukaryota</taxon>
        <taxon>Fungi</taxon>
        <taxon>Dikarya</taxon>
        <taxon>Basidiomycota</taxon>
        <taxon>Agaricomycotina</taxon>
        <taxon>Agaricomycetes</taxon>
        <taxon>Polyporales</taxon>
        <taxon>Steccherinaceae</taxon>
        <taxon>Steccherinum</taxon>
    </lineage>
</organism>
<feature type="compositionally biased region" description="Basic and acidic residues" evidence="1">
    <location>
        <begin position="465"/>
        <end position="480"/>
    </location>
</feature>
<feature type="compositionally biased region" description="Low complexity" evidence="1">
    <location>
        <begin position="487"/>
        <end position="501"/>
    </location>
</feature>
<dbReference type="PROSITE" id="PS50004">
    <property type="entry name" value="C2"/>
    <property type="match status" value="1"/>
</dbReference>
<dbReference type="PANTHER" id="PTHR47800:SF5">
    <property type="entry name" value="FER-1-LIKE PROTEIN 6"/>
    <property type="match status" value="1"/>
</dbReference>
<evidence type="ECO:0000259" key="2">
    <source>
        <dbReference type="PROSITE" id="PS50004"/>
    </source>
</evidence>
<proteinExistence type="predicted"/>
<dbReference type="SUPFAM" id="SSF49562">
    <property type="entry name" value="C2 domain (Calcium/lipid-binding domain, CaLB)"/>
    <property type="match status" value="1"/>
</dbReference>
<feature type="compositionally biased region" description="Basic and acidic residues" evidence="1">
    <location>
        <begin position="306"/>
        <end position="321"/>
    </location>
</feature>
<accession>A0A4R0RAA4</accession>
<evidence type="ECO:0000256" key="1">
    <source>
        <dbReference type="SAM" id="MobiDB-lite"/>
    </source>
</evidence>
<dbReference type="EMBL" id="RWJN01000212">
    <property type="protein sequence ID" value="TCD64830.1"/>
    <property type="molecule type" value="Genomic_DNA"/>
</dbReference>
<dbReference type="InterPro" id="IPR000008">
    <property type="entry name" value="C2_dom"/>
</dbReference>
<reference evidence="3 4" key="1">
    <citation type="submission" date="2018-11" db="EMBL/GenBank/DDBJ databases">
        <title>Genome assembly of Steccherinum ochraceum LE-BIN_3174, the white-rot fungus of the Steccherinaceae family (The Residual Polyporoid clade, Polyporales, Basidiomycota).</title>
        <authorList>
            <person name="Fedorova T.V."/>
            <person name="Glazunova O.A."/>
            <person name="Landesman E.O."/>
            <person name="Moiseenko K.V."/>
            <person name="Psurtseva N.V."/>
            <person name="Savinova O.S."/>
            <person name="Shakhova N.V."/>
            <person name="Tyazhelova T.V."/>
            <person name="Vasina D.V."/>
        </authorList>
    </citation>
    <scope>NUCLEOTIDE SEQUENCE [LARGE SCALE GENOMIC DNA]</scope>
    <source>
        <strain evidence="3 4">LE-BIN_3174</strain>
    </source>
</reference>
<feature type="compositionally biased region" description="Basic and acidic residues" evidence="1">
    <location>
        <begin position="523"/>
        <end position="550"/>
    </location>
</feature>
<dbReference type="PANTHER" id="PTHR47800">
    <property type="entry name" value="C2 DOMAIN-CONTAINING PROTEIN"/>
    <property type="match status" value="1"/>
</dbReference>
<comment type="caution">
    <text evidence="3">The sequence shown here is derived from an EMBL/GenBank/DDBJ whole genome shotgun (WGS) entry which is preliminary data.</text>
</comment>
<dbReference type="Pfam" id="PF00168">
    <property type="entry name" value="C2"/>
    <property type="match status" value="1"/>
</dbReference>
<feature type="domain" description="C2" evidence="2">
    <location>
        <begin position="1"/>
        <end position="131"/>
    </location>
</feature>
<name>A0A4R0RAA4_9APHY</name>
<feature type="region of interest" description="Disordered" evidence="1">
    <location>
        <begin position="465"/>
        <end position="550"/>
    </location>
</feature>
<protein>
    <recommendedName>
        <fullName evidence="2">C2 domain-containing protein</fullName>
    </recommendedName>
</protein>
<dbReference type="GO" id="GO:0010628">
    <property type="term" value="P:positive regulation of gene expression"/>
    <property type="evidence" value="ECO:0007669"/>
    <property type="project" value="TreeGrafter"/>
</dbReference>
<sequence>MNMLKATTQGAMASTLYTCLIVISRAANVPVSDVNNFSCDPYFHATLSTGREGQDSQCLAYRTHTARRTRDPSFDSQWLVSGIPASGFTLSLTLFDEDAGSFDDKLGKAVLHFPETGSTLEDGWESGQQEYKVHKRRGVLSSKIWTFAAKVVTKGKAGHRCRAWVSVQVVGKAEDQKDRRLYTLGPHRFSQHFSPVLGSFLGATKAPNEDNSQPTLRASTFVANRVQLSGPVPASLRHRYVGFAPFIKAMFKKKGIEGILLHRALHRQHSLIYKWNKNTAYGVAGEDGKSNGHEDGVNGENGGETSRGEEKKGEGERKGEGELVSSDAFARQFLRMTSHGTHGRIFTYVIMLDGEWRFTETGDEFAIQFLSKHTMHSDVAVEIAFSGEFFVRPVHEHEHDYDDKNPPSDPSYYELIIDNDSGTYRPSKDLLPTLQSFLSSPKNLSSFGRVTAMDGFDEKLKKWKEERTQAKKQGDGERKQNGKVVQASVSSSSSSASSVSSEEGEALGLGKRSSVGSDQVEAALKEDAKRAKENQDEDTGAKKEEQKVEC</sequence>
<keyword evidence="4" id="KW-1185">Reference proteome</keyword>